<evidence type="ECO:0008006" key="4">
    <source>
        <dbReference type="Google" id="ProtNLM"/>
    </source>
</evidence>
<dbReference type="RefSeq" id="WP_189474265.1">
    <property type="nucleotide sequence ID" value="NZ_BMYM01000001.1"/>
</dbReference>
<keyword evidence="3" id="KW-1185">Reference proteome</keyword>
<keyword evidence="1" id="KW-0732">Signal</keyword>
<dbReference type="SUPFAM" id="SSF52833">
    <property type="entry name" value="Thioredoxin-like"/>
    <property type="match status" value="1"/>
</dbReference>
<dbReference type="InterPro" id="IPR010634">
    <property type="entry name" value="DUF1223"/>
</dbReference>
<dbReference type="InterPro" id="IPR036249">
    <property type="entry name" value="Thioredoxin-like_sf"/>
</dbReference>
<dbReference type="Proteomes" id="UP000644693">
    <property type="component" value="Unassembled WGS sequence"/>
</dbReference>
<sequence>MNVKYFLWFLACLPLLSQAQTQFLSGDQQTTLVELYTSEGCSSCPPADRWYSRLREHPDLWQSVIPIAFHVDYWNYLGWPDRFSDRSYSSRQRKYRSQGSASGVYTPGVFAAGREWRGWRRAGLTVPTTGQSVGSLSLSVDSQAFNAEYTPAAAEQTPPMQLHVVVLGFGLETPVKRGENRGEFLRHDFVVLGHTVYRGDGSRWEGDLPDAALAHEAEQLAVAAWVTTAGKQQPLQAVGGWLPEQRASIERH</sequence>
<dbReference type="Pfam" id="PF06764">
    <property type="entry name" value="DUF1223"/>
    <property type="match status" value="1"/>
</dbReference>
<gene>
    <name evidence="2" type="ORF">GCM10007053_01680</name>
</gene>
<comment type="caution">
    <text evidence="2">The sequence shown here is derived from an EMBL/GenBank/DDBJ whole genome shotgun (WGS) entry which is preliminary data.</text>
</comment>
<dbReference type="PANTHER" id="PTHR36057">
    <property type="match status" value="1"/>
</dbReference>
<dbReference type="AlphaFoldDB" id="A0A919CHG3"/>
<evidence type="ECO:0000256" key="1">
    <source>
        <dbReference type="SAM" id="SignalP"/>
    </source>
</evidence>
<evidence type="ECO:0000313" key="3">
    <source>
        <dbReference type="Proteomes" id="UP000644693"/>
    </source>
</evidence>
<proteinExistence type="predicted"/>
<feature type="signal peptide" evidence="1">
    <location>
        <begin position="1"/>
        <end position="19"/>
    </location>
</feature>
<reference evidence="2" key="1">
    <citation type="journal article" date="2014" name="Int. J. Syst. Evol. Microbiol.">
        <title>Complete genome sequence of Corynebacterium casei LMG S-19264T (=DSM 44701T), isolated from a smear-ripened cheese.</title>
        <authorList>
            <consortium name="US DOE Joint Genome Institute (JGI-PGF)"/>
            <person name="Walter F."/>
            <person name="Albersmeier A."/>
            <person name="Kalinowski J."/>
            <person name="Ruckert C."/>
        </authorList>
    </citation>
    <scope>NUCLEOTIDE SEQUENCE</scope>
    <source>
        <strain evidence="2">KCTC 23430</strain>
    </source>
</reference>
<protein>
    <recommendedName>
        <fullName evidence="4">DUF1223 domain-containing protein</fullName>
    </recommendedName>
</protein>
<feature type="chain" id="PRO_5037689605" description="DUF1223 domain-containing protein" evidence="1">
    <location>
        <begin position="20"/>
        <end position="252"/>
    </location>
</feature>
<accession>A0A919CHG3</accession>
<name>A0A919CHG3_9GAMM</name>
<organism evidence="2 3">
    <name type="scientific">Parahalioglobus pacificus</name>
    <dbReference type="NCBI Taxonomy" id="930806"/>
    <lineage>
        <taxon>Bacteria</taxon>
        <taxon>Pseudomonadati</taxon>
        <taxon>Pseudomonadota</taxon>
        <taxon>Gammaproteobacteria</taxon>
        <taxon>Cellvibrionales</taxon>
        <taxon>Halieaceae</taxon>
        <taxon>Parahalioglobus</taxon>
    </lineage>
</organism>
<reference evidence="2" key="2">
    <citation type="submission" date="2020-09" db="EMBL/GenBank/DDBJ databases">
        <authorList>
            <person name="Sun Q."/>
            <person name="Kim S."/>
        </authorList>
    </citation>
    <scope>NUCLEOTIDE SEQUENCE</scope>
    <source>
        <strain evidence="2">KCTC 23430</strain>
    </source>
</reference>
<dbReference type="EMBL" id="BMYM01000001">
    <property type="protein sequence ID" value="GHD25627.1"/>
    <property type="molecule type" value="Genomic_DNA"/>
</dbReference>
<dbReference type="PANTHER" id="PTHR36057:SF1">
    <property type="entry name" value="LIPOPROTEIN LIPID ATTACHMENT SITE-LIKE PROTEIN, PUTATIVE (DUF1223)-RELATED"/>
    <property type="match status" value="1"/>
</dbReference>
<evidence type="ECO:0000313" key="2">
    <source>
        <dbReference type="EMBL" id="GHD25627.1"/>
    </source>
</evidence>